<organism evidence="2">
    <name type="scientific">Ornithinibacillus sp. 4-3</name>
    <dbReference type="NCBI Taxonomy" id="3231488"/>
    <lineage>
        <taxon>Bacteria</taxon>
        <taxon>Bacillati</taxon>
        <taxon>Bacillota</taxon>
        <taxon>Bacilli</taxon>
        <taxon>Bacillales</taxon>
        <taxon>Bacillaceae</taxon>
        <taxon>Ornithinibacillus</taxon>
    </lineage>
</organism>
<evidence type="ECO:0000313" key="2">
    <source>
        <dbReference type="EMBL" id="XDK33712.1"/>
    </source>
</evidence>
<accession>A0AB39HSW5</accession>
<gene>
    <name evidence="2" type="ORF">AB4Y30_04995</name>
</gene>
<dbReference type="RefSeq" id="WP_368654390.1">
    <property type="nucleotide sequence ID" value="NZ_CP162599.1"/>
</dbReference>
<proteinExistence type="predicted"/>
<evidence type="ECO:0000259" key="1">
    <source>
        <dbReference type="Pfam" id="PF20068"/>
    </source>
</evidence>
<protein>
    <submittedName>
        <fullName evidence="2">Amphi-Trp domain-containing protein</fullName>
    </submittedName>
</protein>
<name>A0AB39HSW5_9BACI</name>
<dbReference type="EMBL" id="CP162599">
    <property type="protein sequence ID" value="XDK33712.1"/>
    <property type="molecule type" value="Genomic_DNA"/>
</dbReference>
<dbReference type="NCBIfam" id="TIGR04354">
    <property type="entry name" value="amphi-Trp"/>
    <property type="match status" value="1"/>
</dbReference>
<dbReference type="InterPro" id="IPR027598">
    <property type="entry name" value="Amphi-Trp_dom"/>
</dbReference>
<feature type="domain" description="Amphi-Trp" evidence="1">
    <location>
        <begin position="9"/>
        <end position="92"/>
    </location>
</feature>
<sequence>MTKENRNPKTIHVDYEEKMSLVNAATFLDSIANKLKNEKKFILTHNGQDHEVVPSDNVTLEIKLEERNGKHKLELELEWREADSSKDSSIQIG</sequence>
<reference evidence="2" key="1">
    <citation type="submission" date="2024-07" db="EMBL/GenBank/DDBJ databases">
        <title>Halotolerant mesophilic bacterium Ornithinibacillus sp. 4-3, sp. nov., isolated from soil.</title>
        <authorList>
            <person name="Sidarenka A.V."/>
            <person name="Guliayeva D.E."/>
            <person name="Leanovich S.I."/>
            <person name="Hileuskaya K.S."/>
            <person name="Akhremchuk A.E."/>
            <person name="Sikolenko M.A."/>
            <person name="Valentovich L.N."/>
        </authorList>
    </citation>
    <scope>NUCLEOTIDE SEQUENCE</scope>
    <source>
        <strain evidence="2">4-3</strain>
    </source>
</reference>
<dbReference type="Pfam" id="PF20068">
    <property type="entry name" value="Amphi-Trp"/>
    <property type="match status" value="1"/>
</dbReference>
<dbReference type="AlphaFoldDB" id="A0AB39HSW5"/>